<dbReference type="Gene3D" id="1.10.1040.10">
    <property type="entry name" value="N-(1-d-carboxylethyl)-l-norvaline Dehydrogenase, domain 2"/>
    <property type="match status" value="2"/>
</dbReference>
<dbReference type="Pfam" id="PF02737">
    <property type="entry name" value="3HCDH_N"/>
    <property type="match status" value="1"/>
</dbReference>
<dbReference type="Gene3D" id="3.40.50.720">
    <property type="entry name" value="NAD(P)-binding Rossmann-like Domain"/>
    <property type="match status" value="1"/>
</dbReference>
<accession>A0A7W6DLF8</accession>
<dbReference type="PANTHER" id="PTHR48075">
    <property type="entry name" value="3-HYDROXYACYL-COA DEHYDROGENASE FAMILY PROTEIN"/>
    <property type="match status" value="1"/>
</dbReference>
<dbReference type="Pfam" id="PF00725">
    <property type="entry name" value="3HCDH"/>
    <property type="match status" value="2"/>
</dbReference>
<evidence type="ECO:0000256" key="1">
    <source>
        <dbReference type="ARBA" id="ARBA00023002"/>
    </source>
</evidence>
<feature type="domain" description="3-hydroxyacyl-CoA dehydrogenase NAD binding" evidence="3">
    <location>
        <begin position="10"/>
        <end position="188"/>
    </location>
</feature>
<keyword evidence="5" id="KW-1185">Reference proteome</keyword>
<dbReference type="GO" id="GO:0070403">
    <property type="term" value="F:NAD+ binding"/>
    <property type="evidence" value="ECO:0007669"/>
    <property type="project" value="InterPro"/>
</dbReference>
<evidence type="ECO:0000313" key="4">
    <source>
        <dbReference type="EMBL" id="MBB3985375.1"/>
    </source>
</evidence>
<dbReference type="InterPro" id="IPR006108">
    <property type="entry name" value="3HC_DH_C"/>
</dbReference>
<dbReference type="GO" id="GO:0006631">
    <property type="term" value="P:fatty acid metabolic process"/>
    <property type="evidence" value="ECO:0007669"/>
    <property type="project" value="InterPro"/>
</dbReference>
<dbReference type="FunFam" id="3.40.50.720:FF:000009">
    <property type="entry name" value="Fatty oxidation complex, alpha subunit"/>
    <property type="match status" value="1"/>
</dbReference>
<dbReference type="GO" id="GO:0008691">
    <property type="term" value="F:3-hydroxybutyryl-CoA dehydrogenase activity"/>
    <property type="evidence" value="ECO:0007669"/>
    <property type="project" value="UniProtKB-EC"/>
</dbReference>
<dbReference type="SUPFAM" id="SSF48179">
    <property type="entry name" value="6-phosphogluconate dehydrogenase C-terminal domain-like"/>
    <property type="match status" value="2"/>
</dbReference>
<evidence type="ECO:0000259" key="3">
    <source>
        <dbReference type="Pfam" id="PF02737"/>
    </source>
</evidence>
<feature type="domain" description="3-hydroxyacyl-CoA dehydrogenase C-terminal" evidence="2">
    <location>
        <begin position="191"/>
        <end position="288"/>
    </location>
</feature>
<dbReference type="AlphaFoldDB" id="A0A7W6DLF8"/>
<dbReference type="EMBL" id="JACIEJ010000003">
    <property type="protein sequence ID" value="MBB3985375.1"/>
    <property type="molecule type" value="Genomic_DNA"/>
</dbReference>
<dbReference type="RefSeq" id="WP_183964843.1">
    <property type="nucleotide sequence ID" value="NZ_BAABBZ010000059.1"/>
</dbReference>
<dbReference type="SUPFAM" id="SSF51735">
    <property type="entry name" value="NAD(P)-binding Rossmann-fold domains"/>
    <property type="match status" value="1"/>
</dbReference>
<dbReference type="NCBIfam" id="NF006124">
    <property type="entry name" value="PRK08268.1"/>
    <property type="match status" value="1"/>
</dbReference>
<reference evidence="4 5" key="1">
    <citation type="submission" date="2020-08" db="EMBL/GenBank/DDBJ databases">
        <title>Genomic Encyclopedia of Type Strains, Phase IV (KMG-IV): sequencing the most valuable type-strain genomes for metagenomic binning, comparative biology and taxonomic classification.</title>
        <authorList>
            <person name="Goeker M."/>
        </authorList>
    </citation>
    <scope>NUCLEOTIDE SEQUENCE [LARGE SCALE GENOMIC DNA]</scope>
    <source>
        <strain evidence="4 5">DSM 102235</strain>
    </source>
</reference>
<feature type="domain" description="3-hydroxyacyl-CoA dehydrogenase C-terminal" evidence="2">
    <location>
        <begin position="407"/>
        <end position="487"/>
    </location>
</feature>
<dbReference type="InterPro" id="IPR036291">
    <property type="entry name" value="NAD(P)-bd_dom_sf"/>
</dbReference>
<evidence type="ECO:0000313" key="5">
    <source>
        <dbReference type="Proteomes" id="UP000541426"/>
    </source>
</evidence>
<dbReference type="InterPro" id="IPR013328">
    <property type="entry name" value="6PGD_dom2"/>
</dbReference>
<gene>
    <name evidence="4" type="ORF">GGQ68_001704</name>
</gene>
<keyword evidence="1 4" id="KW-0560">Oxidoreductase</keyword>
<sequence length="497" mass="53222">MAYAFEDIRKVGVIGAGIMGAGIAQVLATSGFEVVLNDMSAEAIEKARAGIDARIDRLTEKGRLEPEQAEAAKARLSGSCELSALSDVQLVVEAIVERLDVKQGLFSELEKIVSPKTILASNTSSLSIASIAKACDRRDRVVGMHFFNPVPLMKLVEVIGGAATDRSVIDTTRALAEAMGKVPVLAKDGPGFIVNLGGRAYYTEALHIHGEGVADPAQIDRIMKMAAGFRMGPFELMDLTGMDVNYPVSTLIFEGYKHDRRLATTAGHAYMFEAGLLGRKVGQGFYDYDQDLPKLPSVPEEGARSELSVVLPERATDFAALTDRGLSTAADDGAMPILVSPLGEDCSSMVARLGLDRRRTVAVDLSAVQMGLVTVMTAPGGSDVLEDVTRWLTQAGLHVEVIKDSPGFVAPRIVSMIVNLCCEMAQIGVGSPADLGKAMTLGLNYPFNPLDHGDAIGAERVLATMEELQETTGSERYRPSLWLKRRARLDLSLSAPD</sequence>
<protein>
    <submittedName>
        <fullName evidence="4">3-hydroxybutyryl-CoA dehydrogenase</fullName>
        <ecNumber evidence="4">1.1.1.157</ecNumber>
    </submittedName>
</protein>
<dbReference type="EC" id="1.1.1.157" evidence="4"/>
<organism evidence="4 5">
    <name type="scientific">Sagittula marina</name>
    <dbReference type="NCBI Taxonomy" id="943940"/>
    <lineage>
        <taxon>Bacteria</taxon>
        <taxon>Pseudomonadati</taxon>
        <taxon>Pseudomonadota</taxon>
        <taxon>Alphaproteobacteria</taxon>
        <taxon>Rhodobacterales</taxon>
        <taxon>Roseobacteraceae</taxon>
        <taxon>Sagittula</taxon>
    </lineage>
</organism>
<dbReference type="InterPro" id="IPR008927">
    <property type="entry name" value="6-PGluconate_DH-like_C_sf"/>
</dbReference>
<name>A0A7W6DLF8_9RHOB</name>
<proteinExistence type="predicted"/>
<dbReference type="InterPro" id="IPR006176">
    <property type="entry name" value="3-OHacyl-CoA_DH_NAD-bd"/>
</dbReference>
<evidence type="ECO:0000259" key="2">
    <source>
        <dbReference type="Pfam" id="PF00725"/>
    </source>
</evidence>
<dbReference type="PANTHER" id="PTHR48075:SF5">
    <property type="entry name" value="3-HYDROXYBUTYRYL-COA DEHYDROGENASE"/>
    <property type="match status" value="1"/>
</dbReference>
<comment type="caution">
    <text evidence="4">The sequence shown here is derived from an EMBL/GenBank/DDBJ whole genome shotgun (WGS) entry which is preliminary data.</text>
</comment>
<dbReference type="Proteomes" id="UP000541426">
    <property type="component" value="Unassembled WGS sequence"/>
</dbReference>